<name>V4APV2_LOTGI</name>
<accession>V4APV2</accession>
<keyword evidence="3" id="KW-1185">Reference proteome</keyword>
<evidence type="ECO:0000313" key="3">
    <source>
        <dbReference type="Proteomes" id="UP000030746"/>
    </source>
</evidence>
<organism evidence="2 3">
    <name type="scientific">Lottia gigantea</name>
    <name type="common">Giant owl limpet</name>
    <dbReference type="NCBI Taxonomy" id="225164"/>
    <lineage>
        <taxon>Eukaryota</taxon>
        <taxon>Metazoa</taxon>
        <taxon>Spiralia</taxon>
        <taxon>Lophotrochozoa</taxon>
        <taxon>Mollusca</taxon>
        <taxon>Gastropoda</taxon>
        <taxon>Patellogastropoda</taxon>
        <taxon>Lottioidea</taxon>
        <taxon>Lottiidae</taxon>
        <taxon>Lottia</taxon>
    </lineage>
</organism>
<protein>
    <submittedName>
        <fullName evidence="2">Uncharacterized protein</fullName>
    </submittedName>
</protein>
<dbReference type="AlphaFoldDB" id="V4APV2"/>
<feature type="compositionally biased region" description="Basic and acidic residues" evidence="1">
    <location>
        <begin position="102"/>
        <end position="120"/>
    </location>
</feature>
<feature type="compositionally biased region" description="Acidic residues" evidence="1">
    <location>
        <begin position="121"/>
        <end position="144"/>
    </location>
</feature>
<evidence type="ECO:0000256" key="1">
    <source>
        <dbReference type="SAM" id="MobiDB-lite"/>
    </source>
</evidence>
<evidence type="ECO:0000313" key="2">
    <source>
        <dbReference type="EMBL" id="ESO96820.1"/>
    </source>
</evidence>
<dbReference type="KEGG" id="lgi:LOTGIDRAFT_231655"/>
<dbReference type="Gene3D" id="2.20.25.240">
    <property type="match status" value="1"/>
</dbReference>
<gene>
    <name evidence="2" type="ORF">LOTGIDRAFT_231655</name>
</gene>
<proteinExistence type="predicted"/>
<dbReference type="Proteomes" id="UP000030746">
    <property type="component" value="Unassembled WGS sequence"/>
</dbReference>
<dbReference type="OrthoDB" id="6162297at2759"/>
<dbReference type="PANTHER" id="PTHR20956">
    <property type="entry name" value="HEH2P"/>
    <property type="match status" value="1"/>
</dbReference>
<dbReference type="GeneID" id="20248665"/>
<feature type="region of interest" description="Disordered" evidence="1">
    <location>
        <begin position="102"/>
        <end position="145"/>
    </location>
</feature>
<dbReference type="RefSeq" id="XP_009052321.1">
    <property type="nucleotide sequence ID" value="XM_009054073.1"/>
</dbReference>
<dbReference type="HOGENOM" id="CLU_759272_0_0_1"/>
<dbReference type="EMBL" id="KB201362">
    <property type="protein sequence ID" value="ESO96820.1"/>
    <property type="molecule type" value="Genomic_DNA"/>
</dbReference>
<reference evidence="2 3" key="1">
    <citation type="journal article" date="2013" name="Nature">
        <title>Insights into bilaterian evolution from three spiralian genomes.</title>
        <authorList>
            <person name="Simakov O."/>
            <person name="Marletaz F."/>
            <person name="Cho S.J."/>
            <person name="Edsinger-Gonzales E."/>
            <person name="Havlak P."/>
            <person name="Hellsten U."/>
            <person name="Kuo D.H."/>
            <person name="Larsson T."/>
            <person name="Lv J."/>
            <person name="Arendt D."/>
            <person name="Savage R."/>
            <person name="Osoegawa K."/>
            <person name="de Jong P."/>
            <person name="Grimwood J."/>
            <person name="Chapman J.A."/>
            <person name="Shapiro H."/>
            <person name="Aerts A."/>
            <person name="Otillar R.P."/>
            <person name="Terry A.Y."/>
            <person name="Boore J.L."/>
            <person name="Grigoriev I.V."/>
            <person name="Lindberg D.R."/>
            <person name="Seaver E.C."/>
            <person name="Weisblat D.A."/>
            <person name="Putnam N.H."/>
            <person name="Rokhsar D.S."/>
        </authorList>
    </citation>
    <scope>NUCLEOTIDE SEQUENCE [LARGE SCALE GENOMIC DNA]</scope>
</reference>
<dbReference type="PANTHER" id="PTHR20956:SF12">
    <property type="entry name" value="FLYWCH-TYPE DOMAIN-CONTAINING PROTEIN"/>
    <property type="match status" value="1"/>
</dbReference>
<dbReference type="CTD" id="20248665"/>
<sequence>MEEDNFIHLLVKNLQMLCHDHLQFKQSLEITGHSSFSSNFVEIVKLEHLTGTAETDISVKQTEREKYEKGNILIESMVDDDGNQIVDEDLQKSLQDEDDMERMHADPGHVDMIDEAKEIPGNDDDDDDEEEDAIDDEDVDDDQITDCGFGEINITYRVNDVSELPSVNKKRGKSVAKIGERDFDEPYKKDLLKPNYSYFDQDEEDDGIEYTIVDMATKKGRPMLIDNIGFGYNIRRNTDKTVHWTCSLRNKQISCAAGVLQCNDKFKRNKHLHCHPPKPGLLTSTIIVAEARAQASNDPVTPTSLVVQRAMTVKGKSEDETFLPRTSNLKRMINRYRQCKREGGIPKKKARTDCVKVENLEIESQ</sequence>